<keyword evidence="5" id="KW-0812">Transmembrane</keyword>
<keyword evidence="6" id="KW-0732">Signal</keyword>
<dbReference type="InterPro" id="IPR006626">
    <property type="entry name" value="PbH1"/>
</dbReference>
<feature type="compositionally biased region" description="Low complexity" evidence="11">
    <location>
        <begin position="1475"/>
        <end position="1484"/>
    </location>
</feature>
<protein>
    <recommendedName>
        <fullName evidence="12">G8 domain-containing protein</fullName>
    </recommendedName>
</protein>
<dbReference type="Pfam" id="PF01833">
    <property type="entry name" value="TIG"/>
    <property type="match status" value="4"/>
</dbReference>
<dbReference type="CDD" id="cd00102">
    <property type="entry name" value="IPT"/>
    <property type="match status" value="2"/>
</dbReference>
<evidence type="ECO:0000256" key="9">
    <source>
        <dbReference type="ARBA" id="ARBA00023180"/>
    </source>
</evidence>
<feature type="region of interest" description="Disordered" evidence="11">
    <location>
        <begin position="1459"/>
        <end position="1486"/>
    </location>
</feature>
<dbReference type="SMART" id="SM00429">
    <property type="entry name" value="IPT"/>
    <property type="match status" value="2"/>
</dbReference>
<comment type="caution">
    <text evidence="13">The sequence shown here is derived from an EMBL/GenBank/DDBJ whole genome shotgun (WGS) entry which is preliminary data.</text>
</comment>
<feature type="domain" description="G8" evidence="12">
    <location>
        <begin position="1673"/>
        <end position="1794"/>
    </location>
</feature>
<organism evidence="13 14">
    <name type="scientific">Calicophoron daubneyi</name>
    <name type="common">Rumen fluke</name>
    <name type="synonym">Paramphistomum daubneyi</name>
    <dbReference type="NCBI Taxonomy" id="300641"/>
    <lineage>
        <taxon>Eukaryota</taxon>
        <taxon>Metazoa</taxon>
        <taxon>Spiralia</taxon>
        <taxon>Lophotrochozoa</taxon>
        <taxon>Platyhelminthes</taxon>
        <taxon>Trematoda</taxon>
        <taxon>Digenea</taxon>
        <taxon>Plagiorchiida</taxon>
        <taxon>Pronocephalata</taxon>
        <taxon>Paramphistomoidea</taxon>
        <taxon>Paramphistomidae</taxon>
        <taxon>Calicophoron</taxon>
    </lineage>
</organism>
<evidence type="ECO:0000256" key="2">
    <source>
        <dbReference type="ARBA" id="ARBA00004236"/>
    </source>
</evidence>
<dbReference type="InterPro" id="IPR011050">
    <property type="entry name" value="Pectin_lyase_fold/virulence"/>
</dbReference>
<keyword evidence="4" id="KW-1003">Cell membrane</keyword>
<dbReference type="InterPro" id="IPR013783">
    <property type="entry name" value="Ig-like_fold"/>
</dbReference>
<name>A0AAV2TE92_CALDB</name>
<dbReference type="SUPFAM" id="SSF81296">
    <property type="entry name" value="E set domains"/>
    <property type="match status" value="4"/>
</dbReference>
<dbReference type="Proteomes" id="UP001497525">
    <property type="component" value="Unassembled WGS sequence"/>
</dbReference>
<gene>
    <name evidence="13" type="ORF">CDAUBV1_LOCUS9381</name>
</gene>
<dbReference type="SUPFAM" id="SSF49503">
    <property type="entry name" value="Cupredoxins"/>
    <property type="match status" value="1"/>
</dbReference>
<dbReference type="Gene3D" id="2.160.20.10">
    <property type="entry name" value="Single-stranded right-handed beta-helix, Pectin lyase-like"/>
    <property type="match status" value="2"/>
</dbReference>
<dbReference type="Gene3D" id="2.60.40.10">
    <property type="entry name" value="Immunoglobulins"/>
    <property type="match status" value="4"/>
</dbReference>
<dbReference type="InterPro" id="IPR012334">
    <property type="entry name" value="Pectin_lyas_fold"/>
</dbReference>
<dbReference type="EMBL" id="CAXLJL010000256">
    <property type="protein sequence ID" value="CAL5135201.1"/>
    <property type="molecule type" value="Genomic_DNA"/>
</dbReference>
<evidence type="ECO:0000313" key="13">
    <source>
        <dbReference type="EMBL" id="CAL5135201.1"/>
    </source>
</evidence>
<dbReference type="Pfam" id="PF10162">
    <property type="entry name" value="G8"/>
    <property type="match status" value="2"/>
</dbReference>
<dbReference type="CDD" id="cd00603">
    <property type="entry name" value="IPT_PCSR"/>
    <property type="match status" value="2"/>
</dbReference>
<evidence type="ECO:0000256" key="7">
    <source>
        <dbReference type="ARBA" id="ARBA00022989"/>
    </source>
</evidence>
<dbReference type="PANTHER" id="PTHR46769">
    <property type="entry name" value="POLYCYSTIC KIDNEY AND HEPATIC DISEASE 1 (AUTOSOMAL RECESSIVE)-LIKE 1"/>
    <property type="match status" value="1"/>
</dbReference>
<dbReference type="SMART" id="SM01225">
    <property type="entry name" value="G8"/>
    <property type="match status" value="1"/>
</dbReference>
<dbReference type="InterPro" id="IPR008972">
    <property type="entry name" value="Cupredoxin"/>
</dbReference>
<dbReference type="PROSITE" id="PS51484">
    <property type="entry name" value="G8"/>
    <property type="match status" value="1"/>
</dbReference>
<dbReference type="InterPro" id="IPR019316">
    <property type="entry name" value="G8_domain"/>
</dbReference>
<reference evidence="13" key="1">
    <citation type="submission" date="2024-06" db="EMBL/GenBank/DDBJ databases">
        <authorList>
            <person name="Liu X."/>
            <person name="Lenzi L."/>
            <person name="Haldenby T S."/>
            <person name="Uol C."/>
        </authorList>
    </citation>
    <scope>NUCLEOTIDE SEQUENCE</scope>
</reference>
<keyword evidence="10" id="KW-0966">Cell projection</keyword>
<dbReference type="InterPro" id="IPR014756">
    <property type="entry name" value="Ig_E-set"/>
</dbReference>
<evidence type="ECO:0000256" key="6">
    <source>
        <dbReference type="ARBA" id="ARBA00022729"/>
    </source>
</evidence>
<evidence type="ECO:0000256" key="5">
    <source>
        <dbReference type="ARBA" id="ARBA00022692"/>
    </source>
</evidence>
<evidence type="ECO:0000256" key="11">
    <source>
        <dbReference type="SAM" id="MobiDB-lite"/>
    </source>
</evidence>
<proteinExistence type="predicted"/>
<evidence type="ECO:0000256" key="3">
    <source>
        <dbReference type="ARBA" id="ARBA00004316"/>
    </source>
</evidence>
<dbReference type="GO" id="GO:0042995">
    <property type="term" value="C:cell projection"/>
    <property type="evidence" value="ECO:0007669"/>
    <property type="project" value="UniProtKB-SubCell"/>
</dbReference>
<evidence type="ECO:0000256" key="8">
    <source>
        <dbReference type="ARBA" id="ARBA00023136"/>
    </source>
</evidence>
<dbReference type="Pfam" id="PF24606">
    <property type="entry name" value="CEMIP_beta-hel"/>
    <property type="match status" value="2"/>
</dbReference>
<evidence type="ECO:0000313" key="14">
    <source>
        <dbReference type="Proteomes" id="UP001497525"/>
    </source>
</evidence>
<dbReference type="Gene3D" id="2.60.40.420">
    <property type="entry name" value="Cupredoxins - blue copper proteins"/>
    <property type="match status" value="1"/>
</dbReference>
<dbReference type="InterPro" id="IPR002909">
    <property type="entry name" value="IPT_dom"/>
</dbReference>
<evidence type="ECO:0000256" key="4">
    <source>
        <dbReference type="ARBA" id="ARBA00022475"/>
    </source>
</evidence>
<dbReference type="InterPro" id="IPR052387">
    <property type="entry name" value="Fibrocystin"/>
</dbReference>
<dbReference type="SUPFAM" id="SSF51126">
    <property type="entry name" value="Pectin lyase-like"/>
    <property type="match status" value="2"/>
</dbReference>
<keyword evidence="9" id="KW-0325">Glycoprotein</keyword>
<keyword evidence="7" id="KW-1133">Transmembrane helix</keyword>
<dbReference type="InterPro" id="IPR055401">
    <property type="entry name" value="CEMIP_beta-hel_dom"/>
</dbReference>
<dbReference type="PANTHER" id="PTHR46769:SF2">
    <property type="entry name" value="FIBROCYSTIN-L ISOFORM 2 PRECURSOR-RELATED"/>
    <property type="match status" value="1"/>
</dbReference>
<sequence>MFCFYPVFSVTPKLISTTGGADVEIKGDGFSNYSRNVKVYIGEHECHPEIQNNSYIRCILSTIEEFHPSTAYPGDRDVEFTLEEAPNDGNAQPRSGHRGSTLRAHFWFIPPYHSEYAFVVRDSSRYTFQASTFNQTMIKEAYMSFATSHCPKRLLKPQASKTAFLEDFEDPSTGVLEEAFCGRRCVKNKHFLELNPNIDLNKYPYLCYAFKGQVSKKIRLMYKTSGKGQRGENTSFVHEDEYLEVDESRWNYRCVDVLKIVRAQHSKDVVWFQLVGFGIIPRTNYWNGYTSWYTDTIYIGSEPMDEDPQDVTTWPRFSSHTFDDLNVQLLNESRTFTIEMISNYCKNGFSLFGTVTPSVELVYSYTNGSTRRQRVDERIISQTEWIQPNYTMAPEGFVTLSFQGIETAPIPISPENGDAVQRILSVHPLLHGVRVRSRKSCNNFAHEVLFVAQPGSQPLLKVANRSMFTGNDAEINIHRVQEGHTLLCPIPRSMMAKVYEAPQVRVYVDGQPASCSNSCSQNFSDAVAPIVDRITENPEDGLLVVEGKNFDGLVRENNEMILLFNGHVHEQLVAGMSMEGTLVFQYFPSNSLSCGVIEYLIRVRGRGVTKGRGIISLPFKLRIRDVSSKVNTSDGRLQLSIYGRRICTDNLIVLVAETKCEITAHNRTAVICSTEQSANFVGPTLITLIQNGIHESKTIHLHHHNESLIPMIDRVNPSENLPLMGGTNLTITGQKFEGKVEVFIGGKIASNFLQNSTTILVEAPEQDTPGTKLVLVFTDSTTSSRDNITVNYAFELRELSVSYGSWLGGQIVRMTGTGFTEEIRVVFNSFEEQLGKPFQRRSAQCTVKALNASELTCEVGTMSMTHYVRNTGNHEVYGRGYSWEPAYLDIVQGDSVTWEWESPVAGKPIGVYEIGNLSDLHPISGGFKTPLAYRGSFSVFFPKPGEYYYSSANSFVMTGLIRVRPIGDYLTKVIVYDPRGREATHVNVQNKTFQTDETICGLSGKCRPLIHEAQQSRWHMFAFRECTTPTFTNFSPKEGTLEDVLTFHIPGQSFCQRGTRIRVGGIDCVQAESMKATEGKEDIDIVRCSINRPQHNCSGFEAGKGLIPEVNIPGLGIALLTNLMDIHEREYVWVPLIRSNTEVQRGSVLGEGVLSIEGMGFDRHVLENNQIILGEKYACPVTFANFTHATCIIPVLDDYAMSETKKLSVDVQIHAENGVYIKARKVGQRDVTYTLDPNLTPYVTDVQPRYTNRLGVVNITGKHLLGENPDTIRVTATIGPALCSLLDYDLKLDSFRCSLNQSLPPGNHTLVVSSHPWGRAYVPENISIISRTDVTDISPLTGYLFSTQLITVTGNGLDDSSFKISIGTNECKPVADTIISSRLVCSVHLQPEHDLPFAFYEVDILWWTSSQPAVKIPTAFKVLSPTGPEARTENYDTTVSSEELSTPCAKFPQDAMSDTLCHSPHTSNPTEEESQSTYSSEENTLSSEWEVDDDEFMEGSLFGGNAITFTRKVKNNRTSEVYICERLCEEMELISPTEIFCVVPTPSNTTDQECPVKIVTDQTERTLPRTYRYTGAKTPRVSSISPLITRAGESVLLTISGENFGSKEGTVVVVAGSELCSIVKNTNNTITCLAPAHPPRARVPLRVYVLHLGHAAMSTDYVLQYDNCWSFPEIWGDTKLPKAGDVVEIGPSKEIMLDTNTPILSMLLINGGVLRFDAEKPVHLNAKNILITNGGRLEIGTEENPHKSKATITLYGHAREKQLPLFGSKVLAVNNGSLTIFGEPPSPVWTKLAQTAEVGSLEIALIHPVNWKSGDKIIITSTGTSRTADQNEEHVIHEVGADKLTVILKEPLRFRKLGRHKEPEKSIDLHLAAEVGLLTRNVLIQGDVENSIPADLEQCLAGDETDHLFIRETCVAGNPSEQLGADKHGGHIFIGGTKEDDANITVQLANIELYNMGQSFRLGRHPIHFHHSGQLEGSYVRNCSVHRSFNRAINLHNTQDVVIDYNVVYDVLGCAICLEGGSEVRNVISHNLVVGVKASTSHLPNDLTPASFCINNTVNIVKDNVAAGGYSTGFLYGFLHPRLPTDLEDYSCSTDADLAQFVNNTAHSLEGSGFWITGIHQSPRDSKTCTDQPIHTELLDIFSSWNNAIGFRCDDCGGAQISNVVSVNNSQYAVRGHPGPIDPLRKKPTIYKDVTIVQCIDTDSDADGGCTNGGMLLPASAHVVFLNLKVYSSPDSRVPTFQGIAESECGPYCSGYEYLFEGVRRDDPLLRVQFARGKEYSLRDTDGSLLSGIPGVKTPPNSLVVPIANHLPMHLCRKEMDFISNAVICPPSMTAIRFFIKSVKPSMKYDLLIAGIFEEPFEAKKWERIKFSPGSSMAPGGWATTLISGHTYLVSWEDPWTTPSNFSYTAEFGLFTPGDYVIIRHTGLPRKPDKVRVIPGQDSVFSSNPLTEESNDKGDVYYSSSGGYLEYIALCTKRIEGTLIFQQSFTKYLTFNVAFKQMLIYGGAVYSGTDADGHVFRNGTINLIVKGSPDDHDQFKDIPGPIIGPKSIAVFGTLCLIGDPDTTRWTRIRETATAGTNTLQLEEPVVNWKVGDRVLVTATGSDYLQSEVHKIQSIDGTRTMITLENPLKYTHTAHSSTLGSEHLNIRAEVALLSSNINIIGDEQSKVTKFGGRVLVSKNLIENVLYPGDISLSGVHLRNMGQPAFADDRLPLAIKDTGHSRTGTGLTRCIIEDSYTTAVGVYGSNDWNLTDNVIYNSAGAGMDIHGEGHYIARNLIVQTNCSQSLRTPDKLKGALDTSNARYITLAGNAIAGAQCLCLRVGGQECESESTWTKQVVHSCPVGIAQITKLHSCTRLDSAIVYSTSLYGVYWRVSGSVEASQLRLIDNAVGIYPVLRDQPSIDSNHIFSRSFTLTDAYFVGNTTRQECFRPLRNFASSTSSREARTAIMATEFGYNFARLEKMVINNEKIHRSTTFTNVAFINYTTTCTSEPDRIWRDYAMNEDGLQTVIFANTTWTDEFMSAEKPVLKNQGYCGDIDCRRRDMVVFVINGSDGGQYDFLSTNTYLMLSLPPSDEQSGPDNQTGGNGLRGNVQEISEVFNGTEMYSAEERDPSDEISAQRILLIKSLEPDTVTRKIRLFSFIEMTSRGEVKQEVSGTANVSECRLNNSCERLINVFPVIVQNFTKSMIRSEGAAIQNLFFILLSQRPDFVIRLGMFIHEQYRLDVFVDGKYVLPKNAGLTAEGLVQWEEHKREDEHYPSLESDPSGANYHDEKKRVVFFNIRGPEPVQTRAVRLIQLILEFSLPISTKRETDSLVISIANFLGLSCSHIRLVKPSQQVSTVASHQNRVRISKRTQHPWKVEFDIADQPAEVDISKYASDGLNLEDVHAKLIAGIQNGAIGQANTVPYNSAPFLSSKNKRKVYEMYAALNKQIQSAQITKPPPKLDFYDVNHLAEEGGTSTAFQNIQLPHELKASLQSTVLENIPFTISLEVTDKLRNFVRQGGFFVLGQTLYRTNA</sequence>
<keyword evidence="8" id="KW-0472">Membrane</keyword>
<dbReference type="GO" id="GO:0005886">
    <property type="term" value="C:plasma membrane"/>
    <property type="evidence" value="ECO:0007669"/>
    <property type="project" value="UniProtKB-SubCell"/>
</dbReference>
<evidence type="ECO:0000256" key="10">
    <source>
        <dbReference type="ARBA" id="ARBA00023273"/>
    </source>
</evidence>
<accession>A0AAV2TE92</accession>
<comment type="subcellular location">
    <subcellularLocation>
        <location evidence="2">Cell membrane</location>
    </subcellularLocation>
    <subcellularLocation>
        <location evidence="3">Cell projection</location>
    </subcellularLocation>
    <subcellularLocation>
        <location evidence="1">Membrane</location>
        <topology evidence="1">Single-pass membrane protein</topology>
    </subcellularLocation>
</comment>
<evidence type="ECO:0000256" key="1">
    <source>
        <dbReference type="ARBA" id="ARBA00004167"/>
    </source>
</evidence>
<dbReference type="SMART" id="SM00710">
    <property type="entry name" value="PbH1"/>
    <property type="match status" value="7"/>
</dbReference>
<evidence type="ECO:0000259" key="12">
    <source>
        <dbReference type="PROSITE" id="PS51484"/>
    </source>
</evidence>